<dbReference type="GO" id="GO:0008168">
    <property type="term" value="F:methyltransferase activity"/>
    <property type="evidence" value="ECO:0007669"/>
    <property type="project" value="UniProtKB-KW"/>
</dbReference>
<proteinExistence type="predicted"/>
<dbReference type="Proteomes" id="UP001564626">
    <property type="component" value="Unassembled WGS sequence"/>
</dbReference>
<accession>A0ABV4CAG8</accession>
<dbReference type="GO" id="GO:0032259">
    <property type="term" value="P:methylation"/>
    <property type="evidence" value="ECO:0007669"/>
    <property type="project" value="UniProtKB-KW"/>
</dbReference>
<name>A0ABV4CAG8_9PSEU</name>
<dbReference type="PIRSF" id="PIRSF017393">
    <property type="entry name" value="MTase_SAV2177"/>
    <property type="match status" value="1"/>
</dbReference>
<protein>
    <submittedName>
        <fullName evidence="2">SAM-dependent methyltransferase</fullName>
        <ecNumber evidence="2">2.1.1.-</ecNumber>
    </submittedName>
</protein>
<gene>
    <name evidence="2" type="ORF">AB8O55_01720</name>
</gene>
<evidence type="ECO:0000313" key="2">
    <source>
        <dbReference type="EMBL" id="MEY8038104.1"/>
    </source>
</evidence>
<dbReference type="SUPFAM" id="SSF53335">
    <property type="entry name" value="S-adenosyl-L-methionine-dependent methyltransferases"/>
    <property type="match status" value="1"/>
</dbReference>
<keyword evidence="2" id="KW-0489">Methyltransferase</keyword>
<feature type="region of interest" description="Disordered" evidence="1">
    <location>
        <begin position="1"/>
        <end position="21"/>
    </location>
</feature>
<dbReference type="Pfam" id="PF04672">
    <property type="entry name" value="Methyltransf_19"/>
    <property type="match status" value="1"/>
</dbReference>
<keyword evidence="3" id="KW-1185">Reference proteome</keyword>
<organism evidence="2 3">
    <name type="scientific">Saccharopolyspora cebuensis</name>
    <dbReference type="NCBI Taxonomy" id="418759"/>
    <lineage>
        <taxon>Bacteria</taxon>
        <taxon>Bacillati</taxon>
        <taxon>Actinomycetota</taxon>
        <taxon>Actinomycetes</taxon>
        <taxon>Pseudonocardiales</taxon>
        <taxon>Pseudonocardiaceae</taxon>
        <taxon>Saccharopolyspora</taxon>
    </lineage>
</organism>
<dbReference type="RefSeq" id="WP_345361236.1">
    <property type="nucleotide sequence ID" value="NZ_BAABII010000005.1"/>
</dbReference>
<dbReference type="InterPro" id="IPR006764">
    <property type="entry name" value="SAM_dep_MeTrfase_SAV2177_type"/>
</dbReference>
<sequence length="298" mass="32439">MAFVKGARMHTPESPSSGRFDTWSAAVDPTVASVARIYDYAIGGKDNFKVDRDVAHALVAEVPEALLFARENRSFLRRAVRFLAAECGIRQFIDHGSGLPTADNVHQIAQRSEPGSRVVYIDNDPVVLAYGRVLLAEDGNTAVLHADMGATESILAEERTRQLIDFTEPVAALYVSVLHCIPDDADPAAVVARMLEAVPSGSYLVLSHIVSDDERAAAHFTEFMTSSTTWGRVRSPEEVAGFFTGLELVEPGLVDVVNWRPDPDDPVWSVTDSPFGEFPPDPAGPKKLWELGGIARKP</sequence>
<dbReference type="Gene3D" id="3.40.50.150">
    <property type="entry name" value="Vaccinia Virus protein VP39"/>
    <property type="match status" value="1"/>
</dbReference>
<keyword evidence="2" id="KW-0808">Transferase</keyword>
<dbReference type="EMBL" id="JBGEHV010000002">
    <property type="protein sequence ID" value="MEY8038104.1"/>
    <property type="molecule type" value="Genomic_DNA"/>
</dbReference>
<evidence type="ECO:0000313" key="3">
    <source>
        <dbReference type="Proteomes" id="UP001564626"/>
    </source>
</evidence>
<reference evidence="2 3" key="1">
    <citation type="submission" date="2024-08" db="EMBL/GenBank/DDBJ databases">
        <title>Genome mining of Saccharopolyspora cebuensis PGLac3 from Nigerian medicinal plant.</title>
        <authorList>
            <person name="Ezeobiora C.E."/>
            <person name="Igbokwe N.H."/>
            <person name="Amin D.H."/>
            <person name="Mendie U.E."/>
        </authorList>
    </citation>
    <scope>NUCLEOTIDE SEQUENCE [LARGE SCALE GENOMIC DNA]</scope>
    <source>
        <strain evidence="2 3">PGLac3</strain>
    </source>
</reference>
<evidence type="ECO:0000256" key="1">
    <source>
        <dbReference type="SAM" id="MobiDB-lite"/>
    </source>
</evidence>
<dbReference type="InterPro" id="IPR029063">
    <property type="entry name" value="SAM-dependent_MTases_sf"/>
</dbReference>
<comment type="caution">
    <text evidence="2">The sequence shown here is derived from an EMBL/GenBank/DDBJ whole genome shotgun (WGS) entry which is preliminary data.</text>
</comment>
<dbReference type="EC" id="2.1.1.-" evidence="2"/>